<dbReference type="EMBL" id="JQEC01000021">
    <property type="protein sequence ID" value="KGJ93871.1"/>
    <property type="molecule type" value="Genomic_DNA"/>
</dbReference>
<accession>A0A099KTI8</accession>
<sequence length="71" mass="8402">MDIEQARIKAICNHMTTISIDNKPFVPLIKIKRSEALLARNIRVMLSKRRSNRIHYFLQMYSNKITLVNED</sequence>
<dbReference type="Proteomes" id="UP000029868">
    <property type="component" value="Unassembled WGS sequence"/>
</dbReference>
<organism evidence="1 2">
    <name type="scientific">Colwellia psychrerythraea</name>
    <name type="common">Vibrio psychroerythus</name>
    <dbReference type="NCBI Taxonomy" id="28229"/>
    <lineage>
        <taxon>Bacteria</taxon>
        <taxon>Pseudomonadati</taxon>
        <taxon>Pseudomonadota</taxon>
        <taxon>Gammaproteobacteria</taxon>
        <taxon>Alteromonadales</taxon>
        <taxon>Colwelliaceae</taxon>
        <taxon>Colwellia</taxon>
    </lineage>
</organism>
<comment type="caution">
    <text evidence="1">The sequence shown here is derived from an EMBL/GenBank/DDBJ whole genome shotgun (WGS) entry which is preliminary data.</text>
</comment>
<reference evidence="1 2" key="1">
    <citation type="submission" date="2014-08" db="EMBL/GenBank/DDBJ databases">
        <title>Genomic and Phenotypic Diversity of Colwellia psychrerythraea strains from Disparate Marine Basins.</title>
        <authorList>
            <person name="Techtmann S.M."/>
            <person name="Stelling S.C."/>
            <person name="Utturkar S.M."/>
            <person name="Alshibli N."/>
            <person name="Harris A."/>
            <person name="Brown S.D."/>
            <person name="Hazen T.C."/>
        </authorList>
    </citation>
    <scope>NUCLEOTIDE SEQUENCE [LARGE SCALE GENOMIC DNA]</scope>
    <source>
        <strain evidence="1 2">GAB14E</strain>
    </source>
</reference>
<evidence type="ECO:0000313" key="2">
    <source>
        <dbReference type="Proteomes" id="UP000029868"/>
    </source>
</evidence>
<gene>
    <name evidence="1" type="ORF">GAB14E_2426</name>
</gene>
<dbReference type="RefSeq" id="WP_033082090.1">
    <property type="nucleotide sequence ID" value="NZ_JQEC01000021.1"/>
</dbReference>
<dbReference type="OrthoDB" id="6228359at2"/>
<dbReference type="AlphaFoldDB" id="A0A099KTI8"/>
<name>A0A099KTI8_COLPS</name>
<proteinExistence type="predicted"/>
<evidence type="ECO:0000313" key="1">
    <source>
        <dbReference type="EMBL" id="KGJ93871.1"/>
    </source>
</evidence>
<protein>
    <submittedName>
        <fullName evidence="1">Uncharacterized protein</fullName>
    </submittedName>
</protein>
<dbReference type="PATRIC" id="fig|28229.3.peg.2050"/>